<keyword evidence="3" id="KW-0131">Cell cycle</keyword>
<reference evidence="3" key="1">
    <citation type="submission" date="2022-08" db="EMBL/GenBank/DDBJ databases">
        <title>Novel sulfate-reducing endosymbionts in the free-living metamonad Anaeramoeba.</title>
        <authorList>
            <person name="Jerlstrom-Hultqvist J."/>
            <person name="Cepicka I."/>
            <person name="Gallot-Lavallee L."/>
            <person name="Salas-Leiva D."/>
            <person name="Curtis B.A."/>
            <person name="Zahonova K."/>
            <person name="Pipaliya S."/>
            <person name="Dacks J."/>
            <person name="Roger A.J."/>
        </authorList>
    </citation>
    <scope>NUCLEOTIDE SEQUENCE</scope>
    <source>
        <strain evidence="3">Schooner1</strain>
    </source>
</reference>
<keyword evidence="3" id="KW-0132">Cell division</keyword>
<evidence type="ECO:0000313" key="4">
    <source>
        <dbReference type="Proteomes" id="UP001150062"/>
    </source>
</evidence>
<feature type="coiled-coil region" evidence="2">
    <location>
        <begin position="354"/>
        <end position="383"/>
    </location>
</feature>
<organism evidence="3 4">
    <name type="scientific">Anaeramoeba flamelloides</name>
    <dbReference type="NCBI Taxonomy" id="1746091"/>
    <lineage>
        <taxon>Eukaryota</taxon>
        <taxon>Metamonada</taxon>
        <taxon>Anaeramoebidae</taxon>
        <taxon>Anaeramoeba</taxon>
    </lineage>
</organism>
<dbReference type="Pfam" id="PF07065">
    <property type="entry name" value="D123"/>
    <property type="match status" value="1"/>
</dbReference>
<name>A0ABQ8YN18_9EUKA</name>
<evidence type="ECO:0000256" key="1">
    <source>
        <dbReference type="ARBA" id="ARBA00011047"/>
    </source>
</evidence>
<keyword evidence="2" id="KW-0175">Coiled coil</keyword>
<dbReference type="Proteomes" id="UP001150062">
    <property type="component" value="Unassembled WGS sequence"/>
</dbReference>
<comment type="caution">
    <text evidence="3">The sequence shown here is derived from an EMBL/GenBank/DDBJ whole genome shotgun (WGS) entry which is preliminary data.</text>
</comment>
<dbReference type="Gene3D" id="1.10.472.10">
    <property type="entry name" value="Cyclin-like"/>
    <property type="match status" value="1"/>
</dbReference>
<proteinExistence type="inferred from homology"/>
<dbReference type="InterPro" id="IPR009772">
    <property type="entry name" value="CDC123"/>
</dbReference>
<accession>A0ABQ8YN18</accession>
<evidence type="ECO:0000256" key="2">
    <source>
        <dbReference type="SAM" id="Coils"/>
    </source>
</evidence>
<dbReference type="GO" id="GO:0051301">
    <property type="term" value="P:cell division"/>
    <property type="evidence" value="ECO:0007669"/>
    <property type="project" value="UniProtKB-KW"/>
</dbReference>
<keyword evidence="4" id="KW-1185">Reference proteome</keyword>
<gene>
    <name evidence="3" type="ORF">M0813_19696</name>
</gene>
<sequence length="1463" mass="171357">MILDKNNHCYNKKVEKNQTQPEEPLFLNKKKKYLSPQTNRKKNLRHMSFQVFQDESCFNQSEFGTITSPKLKFIVKSISFAIEDLILDNNNIDNEFILEEYEIFNEDKYPITQKKILSFLPPRREDIEYFIAAIAKTAKLRPEICIIMLVYTDRLFTQTQKNYGIPLRLTPKNWRRICLIMLLLAIKCITHYYPISVDQINSLLNYHNNLRLSKGLNKQDKQIILELEKKIDKSLRSFKNAIVKITGSCALDYIREPTNKQMIENLKTKLKILYKQKPRSIMVNKAQGKKLSEIQNSILNCFVRASVDTLKVSTGKQALKLLLNSRKVYKTLFDYKEKYETDKRIQRFQESQMTRNEKEKKKEKKLEVEIYEEEEHIEFYKEKEKETKKEHKIFLVVKKWIKIDPMLEFRAFVKNNNLTAVTQRHPEVYFPQLENFTKDISRAIRSFFTTNLQNLDFLSNIKDYIFDFFIYQKSMFDEIKITILGIDSFNKQKSPGLFDWELDHDVLFGKAKYQFRFRMKNLPKPFDMLSDEWTKNIENKLILESIYDSTYSSGFLGLLLSRLLSIEAGINSLTSIQKIVAQMKSLCEQYQMEKYSFELIPSQTTKRNLESFNTKDLSQKLIFPMNKKGRQTFQKNTSQEYYRTSLIITAFFVGLLYDLEPIPILRDVCLLWKLNRSSLEKIADFPDLMEGSITGFVNYLGDLVTIISESRNLNTSLIRLVDICTTIPSYCGETNYPEKFALLPQEYYVGLIYPYLMKLTYNGSSISTILDTILLFLTSCEEIPKTLGLLHLLQCLIRSRTLTKQQLIHSKESVSKLFLLPRIYGEIVRDTINLLNKEIAFSGISYLEEFLRTQSPIYSNLHLLILDHSNDEGLNFRNIMKTHISKKMGYIQMEGQLLKLILIRNLEGDLTILNNLECYLDEEKIHDYFVKLLEIFQNFARLENSKRVNEKSEKNSINEIILKQFNELFQSLKKTIEQQRKLKTKKKQGGGGSRFFSDQTWDSTSLIPQLSDIPLFTFPIETGVDLHEGDVLDGHHLLHEPILDRLERALLQFVQAKLELGATKDIVGNRSNIKFIVTGGDLVLTRVISAFVILKKKHPVLMHKVNFKFYIIPTDPDNQLASYIATYDGWYQTNVFFRCKSVFMLQPATFSLELSEECLKGSNENYTRSKKGGLKGIYNVEKNPKLRMSYQNRSKVKTTVFNFQLRPFLLQNNYHHQQQNKNQMNINKNDNQSQQNINHIESNSNETVKKSSPVKNFMQNPTPGDLMYETVSTYINQANHVQPFYLFMCECYFDQQSKIKNYSMPFIQFGSILCERDNKNRFVFLDLKINFVQVNPEHLPFKKAPQRHGQYHSIVWKNIPNTGDKGPLPNPSKPSLNVYLVDEDLIKHTFKSKKDMRTKQLKVDSTLISPEYVSSLEIESEKPFYMTLDYQKIGPLKRIKISTIKEKKENLYLPIATFLPFDN</sequence>
<dbReference type="EMBL" id="JAOAOG010000140">
    <property type="protein sequence ID" value="KAJ6245937.1"/>
    <property type="molecule type" value="Genomic_DNA"/>
</dbReference>
<protein>
    <submittedName>
        <fullName evidence="3">Cell division cycle protein</fullName>
    </submittedName>
</protein>
<dbReference type="PANTHER" id="PTHR15323:SF6">
    <property type="entry name" value="CELL DIVISION CYCLE PROTEIN 123 HOMOLOG"/>
    <property type="match status" value="1"/>
</dbReference>
<evidence type="ECO:0000313" key="3">
    <source>
        <dbReference type="EMBL" id="KAJ6245937.1"/>
    </source>
</evidence>
<comment type="similarity">
    <text evidence="1">Belongs to the CDC123 family.</text>
</comment>
<dbReference type="PANTHER" id="PTHR15323">
    <property type="entry name" value="D123 PROTEIN"/>
    <property type="match status" value="1"/>
</dbReference>